<dbReference type="KEGG" id="cuo:CUROG_02410"/>
<dbReference type="GO" id="GO:0000976">
    <property type="term" value="F:transcription cis-regulatory region binding"/>
    <property type="evidence" value="ECO:0007669"/>
    <property type="project" value="TreeGrafter"/>
</dbReference>
<keyword evidence="7" id="KW-1185">Reference proteome</keyword>
<evidence type="ECO:0000256" key="1">
    <source>
        <dbReference type="ARBA" id="ARBA00023015"/>
    </source>
</evidence>
<sequence>MRADALQRRERIVGAARELFATRGRDISLGSVAERAGVGIGTLYRNFSSREELVRAVAMAVMGDLVASVKEVGQRSAEPEAWRELIRSLARLNLGAFTDVQAVVLDDDVAAEQQRALAKLEELLASFQRAGVVRGEVDAQEMIVALAIITRPQPEAIVHAAPNVADTLLESYIQWTELR</sequence>
<evidence type="ECO:0000256" key="2">
    <source>
        <dbReference type="ARBA" id="ARBA00023125"/>
    </source>
</evidence>
<gene>
    <name evidence="6" type="ORF">CUROG_02410</name>
</gene>
<evidence type="ECO:0000259" key="5">
    <source>
        <dbReference type="PROSITE" id="PS50977"/>
    </source>
</evidence>
<dbReference type="InterPro" id="IPR049445">
    <property type="entry name" value="TetR_SbtR-like_C"/>
</dbReference>
<keyword evidence="3" id="KW-0804">Transcription</keyword>
<dbReference type="InterPro" id="IPR050109">
    <property type="entry name" value="HTH-type_TetR-like_transc_reg"/>
</dbReference>
<name>A0A5J6Z8B5_9CORY</name>
<feature type="DNA-binding region" description="H-T-H motif" evidence="4">
    <location>
        <begin position="28"/>
        <end position="47"/>
    </location>
</feature>
<dbReference type="Pfam" id="PF21597">
    <property type="entry name" value="TetR_C_43"/>
    <property type="match status" value="1"/>
</dbReference>
<dbReference type="PANTHER" id="PTHR30055:SF234">
    <property type="entry name" value="HTH-TYPE TRANSCRIPTIONAL REGULATOR BETI"/>
    <property type="match status" value="1"/>
</dbReference>
<evidence type="ECO:0000313" key="7">
    <source>
        <dbReference type="Proteomes" id="UP000326711"/>
    </source>
</evidence>
<dbReference type="PRINTS" id="PR00455">
    <property type="entry name" value="HTHTETR"/>
</dbReference>
<dbReference type="OrthoDB" id="9795011at2"/>
<proteinExistence type="predicted"/>
<evidence type="ECO:0000313" key="6">
    <source>
        <dbReference type="EMBL" id="QFQ01873.1"/>
    </source>
</evidence>
<dbReference type="Proteomes" id="UP000326711">
    <property type="component" value="Chromosome"/>
</dbReference>
<organism evidence="6 7">
    <name type="scientific">Corynebacterium urogenitale</name>
    <dbReference type="NCBI Taxonomy" id="2487892"/>
    <lineage>
        <taxon>Bacteria</taxon>
        <taxon>Bacillati</taxon>
        <taxon>Actinomycetota</taxon>
        <taxon>Actinomycetes</taxon>
        <taxon>Mycobacteriales</taxon>
        <taxon>Corynebacteriaceae</taxon>
        <taxon>Corynebacterium</taxon>
    </lineage>
</organism>
<dbReference type="PANTHER" id="PTHR30055">
    <property type="entry name" value="HTH-TYPE TRANSCRIPTIONAL REGULATOR RUTR"/>
    <property type="match status" value="1"/>
</dbReference>
<keyword evidence="1" id="KW-0805">Transcription regulation</keyword>
<dbReference type="RefSeq" id="WP_151902311.1">
    <property type="nucleotide sequence ID" value="NZ_CP045032.1"/>
</dbReference>
<keyword evidence="2 4" id="KW-0238">DNA-binding</keyword>
<evidence type="ECO:0000256" key="3">
    <source>
        <dbReference type="ARBA" id="ARBA00023163"/>
    </source>
</evidence>
<accession>A0A5J6Z8B5</accession>
<dbReference type="Pfam" id="PF00440">
    <property type="entry name" value="TetR_N"/>
    <property type="match status" value="1"/>
</dbReference>
<dbReference type="PROSITE" id="PS50977">
    <property type="entry name" value="HTH_TETR_2"/>
    <property type="match status" value="1"/>
</dbReference>
<dbReference type="EMBL" id="CP045032">
    <property type="protein sequence ID" value="QFQ01873.1"/>
    <property type="molecule type" value="Genomic_DNA"/>
</dbReference>
<dbReference type="InterPro" id="IPR001647">
    <property type="entry name" value="HTH_TetR"/>
</dbReference>
<dbReference type="GO" id="GO:0003700">
    <property type="term" value="F:DNA-binding transcription factor activity"/>
    <property type="evidence" value="ECO:0007669"/>
    <property type="project" value="TreeGrafter"/>
</dbReference>
<protein>
    <submittedName>
        <fullName evidence="6">Transcriptional regulator, TetR family</fullName>
    </submittedName>
</protein>
<dbReference type="InterPro" id="IPR009057">
    <property type="entry name" value="Homeodomain-like_sf"/>
</dbReference>
<dbReference type="SUPFAM" id="SSF46689">
    <property type="entry name" value="Homeodomain-like"/>
    <property type="match status" value="1"/>
</dbReference>
<feature type="domain" description="HTH tetR-type" evidence="5">
    <location>
        <begin position="6"/>
        <end position="65"/>
    </location>
</feature>
<dbReference type="SUPFAM" id="SSF48498">
    <property type="entry name" value="Tetracyclin repressor-like, C-terminal domain"/>
    <property type="match status" value="1"/>
</dbReference>
<dbReference type="Gene3D" id="1.10.357.10">
    <property type="entry name" value="Tetracycline Repressor, domain 2"/>
    <property type="match status" value="1"/>
</dbReference>
<evidence type="ECO:0000256" key="4">
    <source>
        <dbReference type="PROSITE-ProRule" id="PRU00335"/>
    </source>
</evidence>
<reference evidence="7" key="1">
    <citation type="submission" date="2019-10" db="EMBL/GenBank/DDBJ databases">
        <title>Complete genome sequence of Corynebacterium urogenitalis DSM 108747, isolated from the genital tract of a cow.</title>
        <authorList>
            <person name="Ruckert C."/>
            <person name="Ballas P."/>
            <person name="Wagener K."/>
            <person name="Drillich M."/>
            <person name="Kaempfer P."/>
            <person name="Busse H.-J."/>
            <person name="Ehling-Schulz M."/>
        </authorList>
    </citation>
    <scope>NUCLEOTIDE SEQUENCE [LARGE SCALE GENOMIC DNA]</scope>
    <source>
        <strain evidence="7">LMM 1652</strain>
    </source>
</reference>
<dbReference type="InterPro" id="IPR036271">
    <property type="entry name" value="Tet_transcr_reg_TetR-rel_C_sf"/>
</dbReference>
<dbReference type="AlphaFoldDB" id="A0A5J6Z8B5"/>